<proteinExistence type="predicted"/>
<keyword evidence="6" id="KW-1185">Reference proteome</keyword>
<dbReference type="InterPro" id="IPR001356">
    <property type="entry name" value="HD"/>
</dbReference>
<evidence type="ECO:0000313" key="6">
    <source>
        <dbReference type="Proteomes" id="UP000241769"/>
    </source>
</evidence>
<dbReference type="Gene3D" id="1.10.10.60">
    <property type="entry name" value="Homeodomain-like"/>
    <property type="match status" value="1"/>
</dbReference>
<keyword evidence="1 2" id="KW-0371">Homeobox</keyword>
<dbReference type="SUPFAM" id="SSF46689">
    <property type="entry name" value="Homeodomain-like"/>
    <property type="match status" value="1"/>
</dbReference>
<sequence>MEELLEQSTVQMRNAQQKSQLNAEDRHTHSVECIVQHQDLRIAAEKERVWQADYAPGNFSCGSEAKDVLRHTAYEEYESQQQHLMYMLYVRQASEEELTWIKDKGVHHLPVTAVLYTSCGHTVSPLHWSEGDSYTHQKTKANRTVSQTSIIKELFLEKLINPTLISQIAATMDLLPSILCSKGEKCFRRERIPPQSPYFNPTDTMEISALVCPHDYSPRQSFERQHRIFYFDDATAMHSKSETLEGSSSRMTFTRQQIDELVELYGRTTYPTMNERQTLARKFRTSPRRIQVWFQNRRARREKTHVV</sequence>
<protein>
    <submittedName>
        <fullName evidence="5">Homeobox protein</fullName>
    </submittedName>
</protein>
<dbReference type="Proteomes" id="UP000241769">
    <property type="component" value="Unassembled WGS sequence"/>
</dbReference>
<feature type="domain" description="Homeobox" evidence="4">
    <location>
        <begin position="244"/>
        <end position="304"/>
    </location>
</feature>
<evidence type="ECO:0000256" key="1">
    <source>
        <dbReference type="PROSITE-ProRule" id="PRU00108"/>
    </source>
</evidence>
<reference evidence="5 6" key="1">
    <citation type="journal article" date="2018" name="Genome Biol. Evol.">
        <title>Multiple Roots of Fruiting Body Formation in Amoebozoa.</title>
        <authorList>
            <person name="Hillmann F."/>
            <person name="Forbes G."/>
            <person name="Novohradska S."/>
            <person name="Ferling I."/>
            <person name="Riege K."/>
            <person name="Groth M."/>
            <person name="Westermann M."/>
            <person name="Marz M."/>
            <person name="Spaller T."/>
            <person name="Winckler T."/>
            <person name="Schaap P."/>
            <person name="Glockner G."/>
        </authorList>
    </citation>
    <scope>NUCLEOTIDE SEQUENCE [LARGE SCALE GENOMIC DNA]</scope>
    <source>
        <strain evidence="5 6">Jena</strain>
    </source>
</reference>
<dbReference type="AlphaFoldDB" id="A0A2P6NY05"/>
<feature type="compositionally biased region" description="Polar residues" evidence="3">
    <location>
        <begin position="1"/>
        <end position="22"/>
    </location>
</feature>
<dbReference type="STRING" id="1890364.A0A2P6NY05"/>
<accession>A0A2P6NY05</accession>
<dbReference type="InParanoid" id="A0A2P6NY05"/>
<dbReference type="PANTHER" id="PTHR46255">
    <property type="entry name" value="SHORT STATURE HOMEOBOX"/>
    <property type="match status" value="1"/>
</dbReference>
<organism evidence="5 6">
    <name type="scientific">Planoprotostelium fungivorum</name>
    <dbReference type="NCBI Taxonomy" id="1890364"/>
    <lineage>
        <taxon>Eukaryota</taxon>
        <taxon>Amoebozoa</taxon>
        <taxon>Evosea</taxon>
        <taxon>Variosea</taxon>
        <taxon>Cavosteliida</taxon>
        <taxon>Cavosteliaceae</taxon>
        <taxon>Planoprotostelium</taxon>
    </lineage>
</organism>
<comment type="subcellular location">
    <subcellularLocation>
        <location evidence="1 2">Nucleus</location>
    </subcellularLocation>
</comment>
<feature type="region of interest" description="Disordered" evidence="3">
    <location>
        <begin position="1"/>
        <end position="24"/>
    </location>
</feature>
<keyword evidence="1 2" id="KW-0238">DNA-binding</keyword>
<keyword evidence="1 2" id="KW-0539">Nucleus</keyword>
<evidence type="ECO:0000313" key="5">
    <source>
        <dbReference type="EMBL" id="PRP88843.1"/>
    </source>
</evidence>
<dbReference type="PROSITE" id="PS50071">
    <property type="entry name" value="HOMEOBOX_2"/>
    <property type="match status" value="1"/>
</dbReference>
<evidence type="ECO:0000256" key="2">
    <source>
        <dbReference type="RuleBase" id="RU000682"/>
    </source>
</evidence>
<evidence type="ECO:0000259" key="4">
    <source>
        <dbReference type="PROSITE" id="PS50071"/>
    </source>
</evidence>
<feature type="DNA-binding region" description="Homeobox" evidence="1">
    <location>
        <begin position="246"/>
        <end position="305"/>
    </location>
</feature>
<dbReference type="InterPro" id="IPR052631">
    <property type="entry name" value="Paired_homeobox_Bicoid"/>
</dbReference>
<dbReference type="Pfam" id="PF00046">
    <property type="entry name" value="Homeodomain"/>
    <property type="match status" value="1"/>
</dbReference>
<comment type="caution">
    <text evidence="5">The sequence shown here is derived from an EMBL/GenBank/DDBJ whole genome shotgun (WGS) entry which is preliminary data.</text>
</comment>
<dbReference type="GO" id="GO:1990837">
    <property type="term" value="F:sequence-specific double-stranded DNA binding"/>
    <property type="evidence" value="ECO:0007669"/>
    <property type="project" value="TreeGrafter"/>
</dbReference>
<dbReference type="GO" id="GO:0000981">
    <property type="term" value="F:DNA-binding transcription factor activity, RNA polymerase II-specific"/>
    <property type="evidence" value="ECO:0007669"/>
    <property type="project" value="TreeGrafter"/>
</dbReference>
<evidence type="ECO:0000256" key="3">
    <source>
        <dbReference type="SAM" id="MobiDB-lite"/>
    </source>
</evidence>
<dbReference type="GO" id="GO:0005634">
    <property type="term" value="C:nucleus"/>
    <property type="evidence" value="ECO:0007669"/>
    <property type="project" value="UniProtKB-SubCell"/>
</dbReference>
<dbReference type="SMART" id="SM00389">
    <property type="entry name" value="HOX"/>
    <property type="match status" value="1"/>
</dbReference>
<dbReference type="PANTHER" id="PTHR46255:SF3">
    <property type="entry name" value="HOMEOBOX DOMAIN-CONTAINING PROTEIN"/>
    <property type="match status" value="1"/>
</dbReference>
<dbReference type="CDD" id="cd00086">
    <property type="entry name" value="homeodomain"/>
    <property type="match status" value="1"/>
</dbReference>
<name>A0A2P6NY05_9EUKA</name>
<dbReference type="EMBL" id="MDYQ01000007">
    <property type="protein sequence ID" value="PRP88843.1"/>
    <property type="molecule type" value="Genomic_DNA"/>
</dbReference>
<dbReference type="OrthoDB" id="20971at2759"/>
<dbReference type="InterPro" id="IPR009057">
    <property type="entry name" value="Homeodomain-like_sf"/>
</dbReference>
<gene>
    <name evidence="5" type="ORF">PROFUN_00311</name>
</gene>